<organism evidence="1 2">
    <name type="scientific">Pandoraea horticolens</name>
    <dbReference type="NCBI Taxonomy" id="2508298"/>
    <lineage>
        <taxon>Bacteria</taxon>
        <taxon>Pseudomonadati</taxon>
        <taxon>Pseudomonadota</taxon>
        <taxon>Betaproteobacteria</taxon>
        <taxon>Burkholderiales</taxon>
        <taxon>Burkholderiaceae</taxon>
        <taxon>Pandoraea</taxon>
    </lineage>
</organism>
<sequence>MLTRLGSCLDEPERQVKFGERGANFVGARLRGERDV</sequence>
<keyword evidence="2" id="KW-1185">Reference proteome</keyword>
<evidence type="ECO:0000313" key="1">
    <source>
        <dbReference type="EMBL" id="VVE28948.1"/>
    </source>
</evidence>
<protein>
    <submittedName>
        <fullName evidence="1">Uncharacterized protein</fullName>
    </submittedName>
</protein>
<dbReference type="Proteomes" id="UP000343317">
    <property type="component" value="Unassembled WGS sequence"/>
</dbReference>
<dbReference type="EMBL" id="CABPSM010000010">
    <property type="protein sequence ID" value="VVE28948.1"/>
    <property type="molecule type" value="Genomic_DNA"/>
</dbReference>
<gene>
    <name evidence="1" type="ORF">PHO31112_03534</name>
</gene>
<dbReference type="AlphaFoldDB" id="A0A5E4WVR0"/>
<evidence type="ECO:0000313" key="2">
    <source>
        <dbReference type="Proteomes" id="UP000343317"/>
    </source>
</evidence>
<reference evidence="1 2" key="1">
    <citation type="submission" date="2019-08" db="EMBL/GenBank/DDBJ databases">
        <authorList>
            <person name="Peeters C."/>
        </authorList>
    </citation>
    <scope>NUCLEOTIDE SEQUENCE [LARGE SCALE GENOMIC DNA]</scope>
    <source>
        <strain evidence="1 2">LMG 31112</strain>
    </source>
</reference>
<proteinExistence type="predicted"/>
<name>A0A5E4WVR0_9BURK</name>
<accession>A0A5E4WVR0</accession>